<dbReference type="Proteomes" id="UP000587462">
    <property type="component" value="Unassembled WGS sequence"/>
</dbReference>
<dbReference type="AlphaFoldDB" id="A0A7Y7B7K9"/>
<reference evidence="2 3" key="1">
    <citation type="submission" date="2020-04" db="EMBL/GenBank/DDBJ databases">
        <title>Draft Genome Sequence of Streptomyces morookaense DSM 40503, an 8-azaguanine-producing strain.</title>
        <authorList>
            <person name="Qi J."/>
            <person name="Gao J.-M."/>
        </authorList>
    </citation>
    <scope>NUCLEOTIDE SEQUENCE [LARGE SCALE GENOMIC DNA]</scope>
    <source>
        <strain evidence="2 3">DSM 40503</strain>
    </source>
</reference>
<evidence type="ECO:0000313" key="3">
    <source>
        <dbReference type="Proteomes" id="UP000587462"/>
    </source>
</evidence>
<evidence type="ECO:0000313" key="2">
    <source>
        <dbReference type="EMBL" id="NVK80051.1"/>
    </source>
</evidence>
<sequence>MPAVGATVRGHQGMVVLMRFLRRSGTFCRPCGTSLHRRMTADTLAQGWWGPLSMVITPFTVLANVLGPRRAFRRLGPPSAGWRPPLDPGKRVLLRPAALVVTLPFALVLLAVPLLIVIGLLADDSKPPKLSVGNCVRNNAAWPRQDLEAVVCGSSPGQYRVSQELTSPDETCTADGPEIPYIAYPEYSATGHTLCLAPVR</sequence>
<comment type="caution">
    <text evidence="2">The sequence shown here is derived from an EMBL/GenBank/DDBJ whole genome shotgun (WGS) entry which is preliminary data.</text>
</comment>
<evidence type="ECO:0000256" key="1">
    <source>
        <dbReference type="SAM" id="Phobius"/>
    </source>
</evidence>
<dbReference type="EMBL" id="JABBXF010000046">
    <property type="protein sequence ID" value="NVK80051.1"/>
    <property type="molecule type" value="Genomic_DNA"/>
</dbReference>
<name>A0A7Y7B7K9_STRMO</name>
<proteinExistence type="predicted"/>
<keyword evidence="1" id="KW-0812">Transmembrane</keyword>
<keyword evidence="1" id="KW-0472">Membrane</keyword>
<keyword evidence="3" id="KW-1185">Reference proteome</keyword>
<protein>
    <submittedName>
        <fullName evidence="2">Uncharacterized protein</fullName>
    </submittedName>
</protein>
<feature type="transmembrane region" description="Helical" evidence="1">
    <location>
        <begin position="97"/>
        <end position="122"/>
    </location>
</feature>
<gene>
    <name evidence="2" type="ORF">HG542_20635</name>
</gene>
<accession>A0A7Y7B7K9</accession>
<feature type="transmembrane region" description="Helical" evidence="1">
    <location>
        <begin position="48"/>
        <end position="67"/>
    </location>
</feature>
<keyword evidence="1" id="KW-1133">Transmembrane helix</keyword>
<organism evidence="2 3">
    <name type="scientific">Streptomyces morookaense</name>
    <name type="common">Streptoverticillium morookaense</name>
    <dbReference type="NCBI Taxonomy" id="1970"/>
    <lineage>
        <taxon>Bacteria</taxon>
        <taxon>Bacillati</taxon>
        <taxon>Actinomycetota</taxon>
        <taxon>Actinomycetes</taxon>
        <taxon>Kitasatosporales</taxon>
        <taxon>Streptomycetaceae</taxon>
        <taxon>Streptomyces</taxon>
    </lineage>
</organism>